<keyword evidence="1" id="KW-0812">Transmembrane</keyword>
<dbReference type="RefSeq" id="WP_133204648.1">
    <property type="nucleotide sequence ID" value="NZ_SMRU01000014.1"/>
</dbReference>
<evidence type="ECO:0000313" key="2">
    <source>
        <dbReference type="EMBL" id="TDF94927.1"/>
    </source>
</evidence>
<comment type="caution">
    <text evidence="2">The sequence shown here is derived from an EMBL/GenBank/DDBJ whole genome shotgun (WGS) entry which is preliminary data.</text>
</comment>
<name>A0A4R5KKA1_9MICC</name>
<keyword evidence="1" id="KW-0472">Membrane</keyword>
<evidence type="ECO:0000256" key="1">
    <source>
        <dbReference type="SAM" id="Phobius"/>
    </source>
</evidence>
<sequence>MSATTCSVLMRRTGLSSSALRMAVFVLIAYAVPAVLLIFPEAAMGFAVSHVRTFADETVPYSRLALFLIQSGSAALVLAATLSVARYASAQKHGKEAP</sequence>
<feature type="transmembrane region" description="Helical" evidence="1">
    <location>
        <begin position="20"/>
        <end position="39"/>
    </location>
</feature>
<dbReference type="AlphaFoldDB" id="A0A4R5KKA1"/>
<organism evidence="2 3">
    <name type="scientific">Arthrobacter terricola</name>
    <dbReference type="NCBI Taxonomy" id="2547396"/>
    <lineage>
        <taxon>Bacteria</taxon>
        <taxon>Bacillati</taxon>
        <taxon>Actinomycetota</taxon>
        <taxon>Actinomycetes</taxon>
        <taxon>Micrococcales</taxon>
        <taxon>Micrococcaceae</taxon>
        <taxon>Arthrobacter</taxon>
    </lineage>
</organism>
<dbReference type="OrthoDB" id="10009008at2"/>
<keyword evidence="3" id="KW-1185">Reference proteome</keyword>
<accession>A0A4R5KKA1</accession>
<proteinExistence type="predicted"/>
<keyword evidence="1" id="KW-1133">Transmembrane helix</keyword>
<reference evidence="2 3" key="1">
    <citation type="submission" date="2019-03" db="EMBL/GenBank/DDBJ databases">
        <title>Whole genome sequence of Arthrobacter sp JH1-1.</title>
        <authorList>
            <person name="Trinh H.N."/>
        </authorList>
    </citation>
    <scope>NUCLEOTIDE SEQUENCE [LARGE SCALE GENOMIC DNA]</scope>
    <source>
        <strain evidence="2 3">JH1-1</strain>
    </source>
</reference>
<dbReference type="EMBL" id="SMRU01000014">
    <property type="protein sequence ID" value="TDF94927.1"/>
    <property type="molecule type" value="Genomic_DNA"/>
</dbReference>
<evidence type="ECO:0000313" key="3">
    <source>
        <dbReference type="Proteomes" id="UP000295511"/>
    </source>
</evidence>
<gene>
    <name evidence="2" type="ORF">E1809_12955</name>
</gene>
<dbReference type="Proteomes" id="UP000295511">
    <property type="component" value="Unassembled WGS sequence"/>
</dbReference>
<feature type="transmembrane region" description="Helical" evidence="1">
    <location>
        <begin position="64"/>
        <end position="85"/>
    </location>
</feature>
<protein>
    <submittedName>
        <fullName evidence="2">Uncharacterized protein</fullName>
    </submittedName>
</protein>